<organism evidence="8 9">
    <name type="scientific">Tropilaelaps mercedesae</name>
    <dbReference type="NCBI Taxonomy" id="418985"/>
    <lineage>
        <taxon>Eukaryota</taxon>
        <taxon>Metazoa</taxon>
        <taxon>Ecdysozoa</taxon>
        <taxon>Arthropoda</taxon>
        <taxon>Chelicerata</taxon>
        <taxon>Arachnida</taxon>
        <taxon>Acari</taxon>
        <taxon>Parasitiformes</taxon>
        <taxon>Mesostigmata</taxon>
        <taxon>Gamasina</taxon>
        <taxon>Dermanyssoidea</taxon>
        <taxon>Laelapidae</taxon>
        <taxon>Tropilaelaps</taxon>
    </lineage>
</organism>
<evidence type="ECO:0000256" key="3">
    <source>
        <dbReference type="ARBA" id="ARBA00022946"/>
    </source>
</evidence>
<dbReference type="PANTHER" id="PTHR21338:SF0">
    <property type="entry name" value="LARGE RIBOSOMAL SUBUNIT PROTEIN ML41"/>
    <property type="match status" value="1"/>
</dbReference>
<dbReference type="InParanoid" id="A0A1V9Y267"/>
<dbReference type="GO" id="GO:0006412">
    <property type="term" value="P:translation"/>
    <property type="evidence" value="ECO:0007669"/>
    <property type="project" value="TreeGrafter"/>
</dbReference>
<feature type="region of interest" description="Disordered" evidence="7">
    <location>
        <begin position="115"/>
        <end position="151"/>
    </location>
</feature>
<proteinExistence type="inferred from homology"/>
<evidence type="ECO:0000313" key="8">
    <source>
        <dbReference type="EMBL" id="OQR79801.1"/>
    </source>
</evidence>
<dbReference type="STRING" id="418985.A0A1V9Y267"/>
<dbReference type="GO" id="GO:0005762">
    <property type="term" value="C:mitochondrial large ribosomal subunit"/>
    <property type="evidence" value="ECO:0007669"/>
    <property type="project" value="InterPro"/>
</dbReference>
<sequence length="151" mass="17359">MNSYTIIRGICTSSVRLGKKNFRKFWIPNSVRGTIHDRENPNLEDESFGQRMPYLYGTKEIELEMIPEIIVPNLKDFKLKPYVSYNVPDVVQSEFTAEDLFEAIYSEKIENDFREGKLDADGNPVEPSPEEKMTKEEAWANAKKTGADLFG</sequence>
<keyword evidence="3" id="KW-0809">Transit peptide</keyword>
<dbReference type="InterPro" id="IPR019189">
    <property type="entry name" value="Ribosomal_mL41"/>
</dbReference>
<gene>
    <name evidence="8" type="ORF">BIW11_05478</name>
</gene>
<name>A0A1V9Y267_9ACAR</name>
<comment type="similarity">
    <text evidence="2">Belongs to the mitochondrion-specific ribosomal protein mL41 family.</text>
</comment>
<dbReference type="OrthoDB" id="408933at2759"/>
<dbReference type="FunCoup" id="A0A1V9Y267">
    <property type="interactions" value="35"/>
</dbReference>
<evidence type="ECO:0000256" key="7">
    <source>
        <dbReference type="SAM" id="MobiDB-lite"/>
    </source>
</evidence>
<evidence type="ECO:0000256" key="2">
    <source>
        <dbReference type="ARBA" id="ARBA00010152"/>
    </source>
</evidence>
<dbReference type="PANTHER" id="PTHR21338">
    <property type="entry name" value="MITOCHONDRIAL RIBOSOMAL PROTEIN L41"/>
    <property type="match status" value="1"/>
</dbReference>
<dbReference type="AlphaFoldDB" id="A0A1V9Y267"/>
<reference evidence="8 9" key="1">
    <citation type="journal article" date="2017" name="Gigascience">
        <title>Draft genome of the honey bee ectoparasitic mite, Tropilaelaps mercedesae, is shaped by the parasitic life history.</title>
        <authorList>
            <person name="Dong X."/>
            <person name="Armstrong S.D."/>
            <person name="Xia D."/>
            <person name="Makepeace B.L."/>
            <person name="Darby A.C."/>
            <person name="Kadowaki T."/>
        </authorList>
    </citation>
    <scope>NUCLEOTIDE SEQUENCE [LARGE SCALE GENOMIC DNA]</scope>
    <source>
        <strain evidence="8">Wuxi-XJTLU</strain>
    </source>
</reference>
<feature type="compositionally biased region" description="Basic and acidic residues" evidence="7">
    <location>
        <begin position="129"/>
        <end position="138"/>
    </location>
</feature>
<dbReference type="GO" id="GO:0003735">
    <property type="term" value="F:structural constituent of ribosome"/>
    <property type="evidence" value="ECO:0007669"/>
    <property type="project" value="InterPro"/>
</dbReference>
<evidence type="ECO:0000256" key="6">
    <source>
        <dbReference type="ARBA" id="ARBA00023274"/>
    </source>
</evidence>
<accession>A0A1V9Y267</accession>
<comment type="subcellular location">
    <subcellularLocation>
        <location evidence="1">Mitochondrion</location>
    </subcellularLocation>
</comment>
<evidence type="ECO:0000256" key="4">
    <source>
        <dbReference type="ARBA" id="ARBA00022980"/>
    </source>
</evidence>
<dbReference type="EMBL" id="MNPL01000672">
    <property type="protein sequence ID" value="OQR79801.1"/>
    <property type="molecule type" value="Genomic_DNA"/>
</dbReference>
<dbReference type="Proteomes" id="UP000192247">
    <property type="component" value="Unassembled WGS sequence"/>
</dbReference>
<comment type="caution">
    <text evidence="8">The sequence shown here is derived from an EMBL/GenBank/DDBJ whole genome shotgun (WGS) entry which is preliminary data.</text>
</comment>
<evidence type="ECO:0000256" key="1">
    <source>
        <dbReference type="ARBA" id="ARBA00004173"/>
    </source>
</evidence>
<evidence type="ECO:0000256" key="5">
    <source>
        <dbReference type="ARBA" id="ARBA00023128"/>
    </source>
</evidence>
<evidence type="ECO:0000313" key="9">
    <source>
        <dbReference type="Proteomes" id="UP000192247"/>
    </source>
</evidence>
<keyword evidence="4 8" id="KW-0689">Ribosomal protein</keyword>
<keyword evidence="9" id="KW-1185">Reference proteome</keyword>
<keyword evidence="5" id="KW-0496">Mitochondrion</keyword>
<dbReference type="Pfam" id="PF09809">
    <property type="entry name" value="MRP-L27"/>
    <property type="match status" value="1"/>
</dbReference>
<protein>
    <submittedName>
        <fullName evidence="8">39S ribosomal protein L41</fullName>
    </submittedName>
</protein>
<keyword evidence="6" id="KW-0687">Ribonucleoprotein</keyword>